<feature type="domain" description="Calcineurin-like phosphoesterase" evidence="1">
    <location>
        <begin position="4"/>
        <end position="200"/>
    </location>
</feature>
<organism evidence="2 3">
    <name type="scientific">Staphylococcus aureus</name>
    <dbReference type="NCBI Taxonomy" id="1280"/>
    <lineage>
        <taxon>Bacteria</taxon>
        <taxon>Bacillati</taxon>
        <taxon>Bacillota</taxon>
        <taxon>Bacilli</taxon>
        <taxon>Bacillales</taxon>
        <taxon>Staphylococcaceae</taxon>
        <taxon>Staphylococcus</taxon>
    </lineage>
</organism>
<dbReference type="Pfam" id="PF00149">
    <property type="entry name" value="Metallophos"/>
    <property type="match status" value="1"/>
</dbReference>
<accession>A0A2X2JZA2</accession>
<dbReference type="GO" id="GO:0008768">
    <property type="term" value="F:UDP-sugar diphosphatase activity"/>
    <property type="evidence" value="ECO:0007669"/>
    <property type="project" value="TreeGrafter"/>
</dbReference>
<dbReference type="InterPro" id="IPR004843">
    <property type="entry name" value="Calcineurin-like_PHP"/>
</dbReference>
<evidence type="ECO:0000313" key="2">
    <source>
        <dbReference type="EMBL" id="SPZ97211.1"/>
    </source>
</evidence>
<evidence type="ECO:0000259" key="1">
    <source>
        <dbReference type="Pfam" id="PF00149"/>
    </source>
</evidence>
<name>A0A2X2JZA2_STAAU</name>
<dbReference type="Gene3D" id="3.60.21.10">
    <property type="match status" value="1"/>
</dbReference>
<dbReference type="EC" id="3.1.3.5" evidence="2"/>
<dbReference type="AlphaFoldDB" id="A0A2X2JZA2"/>
<dbReference type="InterPro" id="IPR006179">
    <property type="entry name" value="5_nucleotidase/apyrase"/>
</dbReference>
<gene>
    <name evidence="2" type="ORF">NCTC7878_00603</name>
</gene>
<sequence>MRLTIYHTNDIHSHLHEYERIKAYMAEQRPRLNHPSLYVDLGDHVDLSAPITEATLGKKNVALLNEAKCDVATIGNNEGMTISHEALNHLYDEAKFIVTCSNVIDESGHLPNNIVSSYIKDIDGVKILFVAATAPFTPFYRALDWIVTDPLDSIKEEIEHQRGKFDVLIVLSHCGIFFDETLCQELPEIDVIFGSHTHHYLNMVKLIMVY</sequence>
<dbReference type="Proteomes" id="UP000249913">
    <property type="component" value="Unassembled WGS sequence"/>
</dbReference>
<dbReference type="PANTHER" id="PTHR11575:SF23">
    <property type="entry name" value="5-NUCLEOTIDASE FAMILY PROTEIN"/>
    <property type="match status" value="1"/>
</dbReference>
<dbReference type="PANTHER" id="PTHR11575">
    <property type="entry name" value="5'-NUCLEOTIDASE-RELATED"/>
    <property type="match status" value="1"/>
</dbReference>
<dbReference type="GO" id="GO:0030288">
    <property type="term" value="C:outer membrane-bounded periplasmic space"/>
    <property type="evidence" value="ECO:0007669"/>
    <property type="project" value="TreeGrafter"/>
</dbReference>
<dbReference type="EMBL" id="UAUX01000004">
    <property type="protein sequence ID" value="SPZ97211.1"/>
    <property type="molecule type" value="Genomic_DNA"/>
</dbReference>
<keyword evidence="2" id="KW-0378">Hydrolase</keyword>
<dbReference type="InterPro" id="IPR029052">
    <property type="entry name" value="Metallo-depent_PP-like"/>
</dbReference>
<proteinExistence type="predicted"/>
<dbReference type="SUPFAM" id="SSF56300">
    <property type="entry name" value="Metallo-dependent phosphatases"/>
    <property type="match status" value="1"/>
</dbReference>
<evidence type="ECO:0000313" key="3">
    <source>
        <dbReference type="Proteomes" id="UP000249913"/>
    </source>
</evidence>
<protein>
    <submittedName>
        <fullName evidence="2">UDP-sugar hydrolase 5-nucleotidase</fullName>
        <ecNumber evidence="2">3.1.3.5</ecNumber>
    </submittedName>
</protein>
<dbReference type="PRINTS" id="PR01607">
    <property type="entry name" value="APYRASEFAMLY"/>
</dbReference>
<reference evidence="2 3" key="1">
    <citation type="submission" date="2018-06" db="EMBL/GenBank/DDBJ databases">
        <authorList>
            <consortium name="Pathogen Informatics"/>
            <person name="Doyle S."/>
        </authorList>
    </citation>
    <scope>NUCLEOTIDE SEQUENCE [LARGE SCALE GENOMIC DNA]</scope>
    <source>
        <strain evidence="2 3">NCTC7878</strain>
    </source>
</reference>
<dbReference type="GO" id="GO:0009166">
    <property type="term" value="P:nucleotide catabolic process"/>
    <property type="evidence" value="ECO:0007669"/>
    <property type="project" value="InterPro"/>
</dbReference>
<dbReference type="GO" id="GO:0008253">
    <property type="term" value="F:5'-nucleotidase activity"/>
    <property type="evidence" value="ECO:0007669"/>
    <property type="project" value="UniProtKB-EC"/>
</dbReference>